<evidence type="ECO:0000313" key="7">
    <source>
        <dbReference type="Proteomes" id="UP000435112"/>
    </source>
</evidence>
<protein>
    <recommendedName>
        <fullName evidence="8">ISXO2-like transposase domain-containing protein</fullName>
    </recommendedName>
</protein>
<gene>
    <name evidence="2" type="ORF">PR001_g22169</name>
    <name evidence="3" type="ORF">PR002_g18059</name>
    <name evidence="4" type="ORF">PR003_g23480</name>
</gene>
<keyword evidence="6" id="KW-1185">Reference proteome</keyword>
<dbReference type="EMBL" id="QXFV01002431">
    <property type="protein sequence ID" value="KAE8987973.1"/>
    <property type="molecule type" value="Genomic_DNA"/>
</dbReference>
<proteinExistence type="predicted"/>
<evidence type="ECO:0000313" key="5">
    <source>
        <dbReference type="Proteomes" id="UP000429607"/>
    </source>
</evidence>
<dbReference type="OrthoDB" id="102192at2759"/>
<name>A0A6A3J8Z2_9STRA</name>
<dbReference type="Proteomes" id="UP000435112">
    <property type="component" value="Unassembled WGS sequence"/>
</dbReference>
<feature type="region of interest" description="Disordered" evidence="1">
    <location>
        <begin position="1"/>
        <end position="31"/>
    </location>
</feature>
<evidence type="ECO:0000313" key="4">
    <source>
        <dbReference type="EMBL" id="KAE9297502.1"/>
    </source>
</evidence>
<evidence type="ECO:0000313" key="6">
    <source>
        <dbReference type="Proteomes" id="UP000434957"/>
    </source>
</evidence>
<reference evidence="5 7" key="1">
    <citation type="submission" date="2018-09" db="EMBL/GenBank/DDBJ databases">
        <title>Genomic investigation of the strawberry pathogen Phytophthora fragariae indicates pathogenicity is determined by transcriptional variation in three key races.</title>
        <authorList>
            <person name="Adams T.M."/>
            <person name="Armitage A.D."/>
            <person name="Sobczyk M.K."/>
            <person name="Bates H.J."/>
            <person name="Dunwell J.M."/>
            <person name="Nellist C.F."/>
            <person name="Harrison R.J."/>
        </authorList>
    </citation>
    <scope>NUCLEOTIDE SEQUENCE [LARGE SCALE GENOMIC DNA]</scope>
    <source>
        <strain evidence="2 5">SCRP249</strain>
        <strain evidence="3 7">SCRP324</strain>
        <strain evidence="4 6">SCRP333</strain>
    </source>
</reference>
<comment type="caution">
    <text evidence="2">The sequence shown here is derived from an EMBL/GenBank/DDBJ whole genome shotgun (WGS) entry which is preliminary data.</text>
</comment>
<sequence length="263" mass="29499">MAPSKTASKTKSRTPRAPRKRASRLERVLASRASSSAAPKVPVVYDSPYAYTVANPAVPPFTFDSIMAATLDENTAVRFLMDHDLLASSKLCEYCDKQMNFEHPDKQRSPKKGTFFDGAKLPYRTVLRLMLLWASDIPVGTAEQFLCISDVTTIAWYGYSRDICSAEILQCTMAIEGLKQKSKYGRGRQHEYYWLFGGVGRKTGRWFGIMTGANRKKKTLSPLIGKHIAAGSTIISDPFYSYVSVNGKHTLENNKWRKGKNYT</sequence>
<organism evidence="2 5">
    <name type="scientific">Phytophthora rubi</name>
    <dbReference type="NCBI Taxonomy" id="129364"/>
    <lineage>
        <taxon>Eukaryota</taxon>
        <taxon>Sar</taxon>
        <taxon>Stramenopiles</taxon>
        <taxon>Oomycota</taxon>
        <taxon>Peronosporomycetes</taxon>
        <taxon>Peronosporales</taxon>
        <taxon>Peronosporaceae</taxon>
        <taxon>Phytophthora</taxon>
    </lineage>
</organism>
<dbReference type="AlphaFoldDB" id="A0A6A3J8Z2"/>
<feature type="compositionally biased region" description="Basic residues" evidence="1">
    <location>
        <begin position="8"/>
        <end position="22"/>
    </location>
</feature>
<evidence type="ECO:0000313" key="3">
    <source>
        <dbReference type="EMBL" id="KAE9000894.1"/>
    </source>
</evidence>
<dbReference type="Proteomes" id="UP000429607">
    <property type="component" value="Unassembled WGS sequence"/>
</dbReference>
<accession>A0A6A3J8Z2</accession>
<dbReference type="Proteomes" id="UP000434957">
    <property type="component" value="Unassembled WGS sequence"/>
</dbReference>
<evidence type="ECO:0000313" key="2">
    <source>
        <dbReference type="EMBL" id="KAE8987973.1"/>
    </source>
</evidence>
<evidence type="ECO:0000256" key="1">
    <source>
        <dbReference type="SAM" id="MobiDB-lite"/>
    </source>
</evidence>
<dbReference type="EMBL" id="QXFT01002489">
    <property type="protein sequence ID" value="KAE9297502.1"/>
    <property type="molecule type" value="Genomic_DNA"/>
</dbReference>
<dbReference type="EMBL" id="QXFU01001509">
    <property type="protein sequence ID" value="KAE9000894.1"/>
    <property type="molecule type" value="Genomic_DNA"/>
</dbReference>
<evidence type="ECO:0008006" key="8">
    <source>
        <dbReference type="Google" id="ProtNLM"/>
    </source>
</evidence>